<protein>
    <submittedName>
        <fullName evidence="2">Uncharacterized protein</fullName>
    </submittedName>
</protein>
<evidence type="ECO:0000313" key="2">
    <source>
        <dbReference type="EMBL" id="KAJ0408923.1"/>
    </source>
</evidence>
<dbReference type="Proteomes" id="UP001209570">
    <property type="component" value="Unassembled WGS sequence"/>
</dbReference>
<accession>A0AAD5LSE1</accession>
<feature type="region of interest" description="Disordered" evidence="1">
    <location>
        <begin position="1"/>
        <end position="64"/>
    </location>
</feature>
<feature type="region of interest" description="Disordered" evidence="1">
    <location>
        <begin position="354"/>
        <end position="375"/>
    </location>
</feature>
<comment type="caution">
    <text evidence="2">The sequence shown here is derived from an EMBL/GenBank/DDBJ whole genome shotgun (WGS) entry which is preliminary data.</text>
</comment>
<organism evidence="2 3">
    <name type="scientific">Pythium insidiosum</name>
    <name type="common">Pythiosis disease agent</name>
    <dbReference type="NCBI Taxonomy" id="114742"/>
    <lineage>
        <taxon>Eukaryota</taxon>
        <taxon>Sar</taxon>
        <taxon>Stramenopiles</taxon>
        <taxon>Oomycota</taxon>
        <taxon>Peronosporomycetes</taxon>
        <taxon>Pythiales</taxon>
        <taxon>Pythiaceae</taxon>
        <taxon>Pythium</taxon>
    </lineage>
</organism>
<dbReference type="AlphaFoldDB" id="A0AAD5LSE1"/>
<feature type="compositionally biased region" description="Polar residues" evidence="1">
    <location>
        <begin position="397"/>
        <end position="413"/>
    </location>
</feature>
<evidence type="ECO:0000313" key="3">
    <source>
        <dbReference type="Proteomes" id="UP001209570"/>
    </source>
</evidence>
<dbReference type="EMBL" id="JAKCXM010000007">
    <property type="protein sequence ID" value="KAJ0408923.1"/>
    <property type="molecule type" value="Genomic_DNA"/>
</dbReference>
<feature type="compositionally biased region" description="Basic and acidic residues" evidence="1">
    <location>
        <begin position="1"/>
        <end position="10"/>
    </location>
</feature>
<gene>
    <name evidence="2" type="ORF">P43SY_002802</name>
</gene>
<evidence type="ECO:0000256" key="1">
    <source>
        <dbReference type="SAM" id="MobiDB-lite"/>
    </source>
</evidence>
<keyword evidence="3" id="KW-1185">Reference proteome</keyword>
<feature type="region of interest" description="Disordered" evidence="1">
    <location>
        <begin position="388"/>
        <end position="433"/>
    </location>
</feature>
<sequence length="485" mass="51669">MARVKQEVRQQQRLLQKPHAQAAMKPQAHSLVRTADVSPMATLAPPRVSVTPANGRAPESTAADACIDLTLDDDSEDDDEPFTGDSHEVVAVSAPGGVEPQVPAIAAALDAAVSDGCESDVDEALPVGDHLEMPPTAAACEDASRESGETERMELALLSANEAESEEDEDLPRIAAASSPVIANDAELATVTATADEGSSGETLPHEGDDTQHATAVESLEDGEIFEEGAVIKSPTAVKAVIALELQASRAAAAEEAPVVKKKQKKRGRKKNKRKAEAAMMLMMATGEQEPRLTPLSPEIRPLTASSQSLVIRISMDDVMSKKARKDSYDDAALRNPAAPVAELKRQIAAKEQELRATRSGPETPAKGTQQAKRATELEQSIAAMKKAIQDRERARQSNAVTDSSSLPSTSPGELTHEFFGSSQDSVQPDGSVPVPQVKRAELMKEYEQCRREVELADLHLARLDARIAQVKVAIATAAAQVIDE</sequence>
<proteinExistence type="predicted"/>
<name>A0AAD5LSE1_PYTIN</name>
<reference evidence="2" key="1">
    <citation type="submission" date="2021-12" db="EMBL/GenBank/DDBJ databases">
        <title>Prjna785345.</title>
        <authorList>
            <person name="Rujirawat T."/>
            <person name="Krajaejun T."/>
        </authorList>
    </citation>
    <scope>NUCLEOTIDE SEQUENCE</scope>
    <source>
        <strain evidence="2">Pi057C3</strain>
    </source>
</reference>